<proteinExistence type="predicted"/>
<keyword evidence="4" id="KW-1185">Reference proteome</keyword>
<dbReference type="NCBIfam" id="TIGR01439">
    <property type="entry name" value="lp_hng_hel_AbrB"/>
    <property type="match status" value="1"/>
</dbReference>
<name>A0A4Q1S8E1_9BACT</name>
<dbReference type="InterPro" id="IPR007159">
    <property type="entry name" value="SpoVT-AbrB_dom"/>
</dbReference>
<dbReference type="OrthoDB" id="9811597at2"/>
<feature type="domain" description="SpoVT-AbrB" evidence="2">
    <location>
        <begin position="1"/>
        <end position="48"/>
    </location>
</feature>
<dbReference type="SMART" id="SM00966">
    <property type="entry name" value="SpoVT_AbrB"/>
    <property type="match status" value="1"/>
</dbReference>
<protein>
    <submittedName>
        <fullName evidence="3">AbrB/MazE/SpoVT family DNA-binding domain-containing protein</fullName>
    </submittedName>
</protein>
<dbReference type="GO" id="GO:0003677">
    <property type="term" value="F:DNA binding"/>
    <property type="evidence" value="ECO:0007669"/>
    <property type="project" value="UniProtKB-UniRule"/>
</dbReference>
<dbReference type="EMBL" id="SDMK01000005">
    <property type="protein sequence ID" value="RXS93280.1"/>
    <property type="molecule type" value="Genomic_DNA"/>
</dbReference>
<evidence type="ECO:0000256" key="1">
    <source>
        <dbReference type="PROSITE-ProRule" id="PRU01076"/>
    </source>
</evidence>
<evidence type="ECO:0000313" key="3">
    <source>
        <dbReference type="EMBL" id="RXS93280.1"/>
    </source>
</evidence>
<accession>A0A4Q1S8E1</accession>
<reference evidence="3 4" key="1">
    <citation type="journal article" date="2016" name="Int. J. Syst. Evol. Microbiol.">
        <title>Acidipila dinghuensis sp. nov., an acidobacterium isolated from forest soil.</title>
        <authorList>
            <person name="Jiang Y.W."/>
            <person name="Wang J."/>
            <person name="Chen M.H."/>
            <person name="Lv Y.Y."/>
            <person name="Qiu L.H."/>
        </authorList>
    </citation>
    <scope>NUCLEOTIDE SEQUENCE [LARGE SCALE GENOMIC DNA]</scope>
    <source>
        <strain evidence="3 4">DHOF10</strain>
    </source>
</reference>
<dbReference type="SUPFAM" id="SSF89447">
    <property type="entry name" value="AbrB/MazE/MraZ-like"/>
    <property type="match status" value="1"/>
</dbReference>
<dbReference type="RefSeq" id="WP_129209822.1">
    <property type="nucleotide sequence ID" value="NZ_BMGU01000002.1"/>
</dbReference>
<dbReference type="Pfam" id="PF04014">
    <property type="entry name" value="MazE_antitoxin"/>
    <property type="match status" value="1"/>
</dbReference>
<dbReference type="InterPro" id="IPR037914">
    <property type="entry name" value="SpoVT-AbrB_sf"/>
</dbReference>
<dbReference type="Proteomes" id="UP000290253">
    <property type="component" value="Unassembled WGS sequence"/>
</dbReference>
<sequence>MATATLTSKGQITVPAKVREELGLKAGDRLEFVRNQRTGRYEIIPATISVRSLEGMLHRPGRKPVSIEEMNEAIAEMGSGRG</sequence>
<evidence type="ECO:0000259" key="2">
    <source>
        <dbReference type="PROSITE" id="PS51740"/>
    </source>
</evidence>
<comment type="caution">
    <text evidence="3">The sequence shown here is derived from an EMBL/GenBank/DDBJ whole genome shotgun (WGS) entry which is preliminary data.</text>
</comment>
<evidence type="ECO:0000313" key="4">
    <source>
        <dbReference type="Proteomes" id="UP000290253"/>
    </source>
</evidence>
<dbReference type="Gene3D" id="2.10.260.10">
    <property type="match status" value="1"/>
</dbReference>
<dbReference type="AlphaFoldDB" id="A0A4Q1S8E1"/>
<keyword evidence="1 3" id="KW-0238">DNA-binding</keyword>
<dbReference type="PROSITE" id="PS51740">
    <property type="entry name" value="SPOVT_ABRB"/>
    <property type="match status" value="1"/>
</dbReference>
<gene>
    <name evidence="3" type="ORF">ESZ00_18125</name>
</gene>
<organism evidence="3 4">
    <name type="scientific">Silvibacterium dinghuense</name>
    <dbReference type="NCBI Taxonomy" id="1560006"/>
    <lineage>
        <taxon>Bacteria</taxon>
        <taxon>Pseudomonadati</taxon>
        <taxon>Acidobacteriota</taxon>
        <taxon>Terriglobia</taxon>
        <taxon>Terriglobales</taxon>
        <taxon>Acidobacteriaceae</taxon>
        <taxon>Silvibacterium</taxon>
    </lineage>
</organism>